<name>A0A6L2KYX6_TANCI</name>
<proteinExistence type="predicted"/>
<gene>
    <name evidence="1" type="ORF">Tci_026394</name>
</gene>
<dbReference type="EMBL" id="BKCJ010003327">
    <property type="protein sequence ID" value="GEU54416.1"/>
    <property type="molecule type" value="Genomic_DNA"/>
</dbReference>
<accession>A0A6L2KYX6</accession>
<dbReference type="AlphaFoldDB" id="A0A6L2KYX6"/>
<sequence>MNGRVDGGYLGSSTMVDAIVKIDVMVSSSELKEKLSYYENFTERLKEFQDAQLKVVNDKFDKLWLLTHGMELAIAKCLNSPEYLFALGIAISKAIKKGMQDGLADGITHGREGRVLTDDASIEAVMNILRLEEHLAARLGLNESQSYADQLMVPIHHSPDKTVIGSFALSLALDVSDARAWRIMENIMSHRSLFQDVFVLLAEPLSDAALTGMEGTSGAAPATADLTIGLSVTLASAGTVTLISVDDYGIKGTNDQSVVNENVVDEDTNPFSNVDDAKLNIPQ</sequence>
<organism evidence="1">
    <name type="scientific">Tanacetum cinerariifolium</name>
    <name type="common">Dalmatian daisy</name>
    <name type="synonym">Chrysanthemum cinerariifolium</name>
    <dbReference type="NCBI Taxonomy" id="118510"/>
    <lineage>
        <taxon>Eukaryota</taxon>
        <taxon>Viridiplantae</taxon>
        <taxon>Streptophyta</taxon>
        <taxon>Embryophyta</taxon>
        <taxon>Tracheophyta</taxon>
        <taxon>Spermatophyta</taxon>
        <taxon>Magnoliopsida</taxon>
        <taxon>eudicotyledons</taxon>
        <taxon>Gunneridae</taxon>
        <taxon>Pentapetalae</taxon>
        <taxon>asterids</taxon>
        <taxon>campanulids</taxon>
        <taxon>Asterales</taxon>
        <taxon>Asteraceae</taxon>
        <taxon>Asteroideae</taxon>
        <taxon>Anthemideae</taxon>
        <taxon>Anthemidinae</taxon>
        <taxon>Tanacetum</taxon>
    </lineage>
</organism>
<protein>
    <submittedName>
        <fullName evidence="1">Uncharacterized protein</fullName>
    </submittedName>
</protein>
<comment type="caution">
    <text evidence="1">The sequence shown here is derived from an EMBL/GenBank/DDBJ whole genome shotgun (WGS) entry which is preliminary data.</text>
</comment>
<evidence type="ECO:0000313" key="1">
    <source>
        <dbReference type="EMBL" id="GEU54416.1"/>
    </source>
</evidence>
<reference evidence="1" key="1">
    <citation type="journal article" date="2019" name="Sci. Rep.">
        <title>Draft genome of Tanacetum cinerariifolium, the natural source of mosquito coil.</title>
        <authorList>
            <person name="Yamashiro T."/>
            <person name="Shiraishi A."/>
            <person name="Satake H."/>
            <person name="Nakayama K."/>
        </authorList>
    </citation>
    <scope>NUCLEOTIDE SEQUENCE</scope>
</reference>